<dbReference type="Gene3D" id="1.20.120.20">
    <property type="entry name" value="Apolipoprotein"/>
    <property type="match status" value="1"/>
</dbReference>
<proteinExistence type="predicted"/>
<feature type="compositionally biased region" description="Basic and acidic residues" evidence="1">
    <location>
        <begin position="714"/>
        <end position="731"/>
    </location>
</feature>
<accession>A0A914ZRT9</accession>
<feature type="compositionally biased region" description="Polar residues" evidence="1">
    <location>
        <begin position="241"/>
        <end position="251"/>
    </location>
</feature>
<dbReference type="AlphaFoldDB" id="A0A914ZRT9"/>
<evidence type="ECO:0000256" key="1">
    <source>
        <dbReference type="SAM" id="MobiDB-lite"/>
    </source>
</evidence>
<feature type="region of interest" description="Disordered" evidence="1">
    <location>
        <begin position="689"/>
        <end position="770"/>
    </location>
</feature>
<organism evidence="2 3">
    <name type="scientific">Parascaris univalens</name>
    <name type="common">Nematode worm</name>
    <dbReference type="NCBI Taxonomy" id="6257"/>
    <lineage>
        <taxon>Eukaryota</taxon>
        <taxon>Metazoa</taxon>
        <taxon>Ecdysozoa</taxon>
        <taxon>Nematoda</taxon>
        <taxon>Chromadorea</taxon>
        <taxon>Rhabditida</taxon>
        <taxon>Spirurina</taxon>
        <taxon>Ascaridomorpha</taxon>
        <taxon>Ascaridoidea</taxon>
        <taxon>Ascarididae</taxon>
        <taxon>Parascaris</taxon>
    </lineage>
</organism>
<sequence>MPKKRLFIRAFRQASPSARERSFESGEYDYSDEEDNAIGEISEAALRQMTNSIERLTELARRESFSSIRSGEVRQQFATALNNLQDEVFANIEDNFCQSGVLIQNQPTNLCKTTTTVQYRSVAQITMESNIRQSIGDQQTEQSQADLLYEENIIDLDSPAERISTVTQNQPIQASASNISRSHLTIGSASSRDSEDSNGFVKVEHLASDLLGDFDHSHGDVPLVPERIPYDFSRGEETTPSDETSSLSSDMDQQHMLPKASELAESTFERVSDVAASGYEKVSGVTTAAADAAKSVLDTVSDTAHNIYGSAADTKKSAEEKATEVAHDIVGVVSDTAKAAQDKASEAAHTAYTTAANTVKSVEEKTLTTAHAGSDLLGETIHLVHEKADDAYDSVADMARNAKEAGRDAVGAATEKADDLYTSAKGSVQGAYDTVTGAAHEAADGVKEGTHDAFGAVVGATEGIKEKARNVAETAKESIKAAYEKGAEAVHGVGEKGGEAVGLAEGKSEDEYDKLSDLGHAAYDTTADALKGAGERVEDAMHTAHGITSENLKGVGEALEGAVYTAYDATSSTVTGTSEALGSEVKKVKDAGEVGFEKVEESVGGADEDFDLFDPLKQVAAKVTRGTEDLHGTGSDSFQDTVRNEVAGVHDQIDSLIQKMHEDAEDAQAYIATQQKSLLGEAVGVSLESSTYGRGSSPDENTFDRKGPLTIPSPKEEKTDDSLVRLEDEPRAPGGFDMEPRPPTPPKELDDEDVKPTTIDVGPPPPYKASVISDRPRSILKHSVQGPWFDFKSVDPRRNYYWIRFEYEEWLKRIQTMEILSYVHLSH</sequence>
<dbReference type="WBParaSite" id="PgB17_g004_t02">
    <property type="protein sequence ID" value="PgB17_g004_t02"/>
    <property type="gene ID" value="PgB17_g004"/>
</dbReference>
<protein>
    <submittedName>
        <fullName evidence="3">Ovule protein</fullName>
    </submittedName>
</protein>
<evidence type="ECO:0000313" key="3">
    <source>
        <dbReference type="WBParaSite" id="PgB17_g004_t02"/>
    </source>
</evidence>
<feature type="region of interest" description="Disordered" evidence="1">
    <location>
        <begin position="231"/>
        <end position="257"/>
    </location>
</feature>
<keyword evidence="2" id="KW-1185">Reference proteome</keyword>
<reference evidence="3" key="1">
    <citation type="submission" date="2022-11" db="UniProtKB">
        <authorList>
            <consortium name="WormBaseParasite"/>
        </authorList>
    </citation>
    <scope>IDENTIFICATION</scope>
</reference>
<dbReference type="Proteomes" id="UP000887569">
    <property type="component" value="Unplaced"/>
</dbReference>
<dbReference type="PANTHER" id="PTHR47372">
    <property type="entry name" value="DAUER UP-REGULATED-RELATED"/>
    <property type="match status" value="1"/>
</dbReference>
<evidence type="ECO:0000313" key="2">
    <source>
        <dbReference type="Proteomes" id="UP000887569"/>
    </source>
</evidence>
<name>A0A914ZRT9_PARUN</name>
<dbReference type="PANTHER" id="PTHR47372:SF11">
    <property type="entry name" value="RE19971P"/>
    <property type="match status" value="1"/>
</dbReference>
<feature type="compositionally biased region" description="Polar residues" evidence="1">
    <location>
        <begin position="689"/>
        <end position="700"/>
    </location>
</feature>